<gene>
    <name evidence="3" type="ORF">PGLA2088_LOCUS11720</name>
</gene>
<dbReference type="InterPro" id="IPR036865">
    <property type="entry name" value="CRAL-TRIO_dom_sf"/>
</dbReference>
<evidence type="ECO:0000313" key="3">
    <source>
        <dbReference type="EMBL" id="CAE8655641.1"/>
    </source>
</evidence>
<dbReference type="AlphaFoldDB" id="A0A813ILM2"/>
<dbReference type="EMBL" id="CAJNNW010013679">
    <property type="protein sequence ID" value="CAE8655641.1"/>
    <property type="molecule type" value="Genomic_DNA"/>
</dbReference>
<evidence type="ECO:0000259" key="2">
    <source>
        <dbReference type="Pfam" id="PF00650"/>
    </source>
</evidence>
<evidence type="ECO:0000313" key="4">
    <source>
        <dbReference type="Proteomes" id="UP000626109"/>
    </source>
</evidence>
<accession>A0A813ILM2</accession>
<dbReference type="Proteomes" id="UP000626109">
    <property type="component" value="Unassembled WGS sequence"/>
</dbReference>
<feature type="domain" description="CRAL-TRIO" evidence="2">
    <location>
        <begin position="12"/>
        <end position="80"/>
    </location>
</feature>
<dbReference type="SUPFAM" id="SSF52087">
    <property type="entry name" value="CRAL/TRIO domain"/>
    <property type="match status" value="1"/>
</dbReference>
<comment type="caution">
    <text evidence="3">The sequence shown here is derived from an EMBL/GenBank/DDBJ whole genome shotgun (WGS) entry which is preliminary data.</text>
</comment>
<sequence length="365" mass="39364">VSLYELPAMCLTAKAIATTLESVYCCRMVWIKLLNMPHFMGKVVQSVIPAEKKKKVSVVEDHRELLQSFEPNQLEARYGGTAPDLEPHEVYPFKFFPNARGPTRGPATSEDGNLRSMTTSSTTASRLVRPASPRSEPPTSLHRFTSRSFHEGQIWDPSAPEAWMQQAKASSLTPEAAEALSALSGSPASESCQDLDRWMELMGATFQPGRCLHKAASMPAFNAFNVMSETLLPGAAPAEAEAASMPAFNPTLLAASMEGRPACPSKALNPTLLTSLPASASTSKASLPSVHRGLPVSKVASAREARLVDEVQTTRGMRGGCLPLFCQRTQRLLSLACAAEEKSPFEADVIEVSSAEKKSPYIISL</sequence>
<reference evidence="3" key="1">
    <citation type="submission" date="2021-02" db="EMBL/GenBank/DDBJ databases">
        <authorList>
            <person name="Dougan E. K."/>
            <person name="Rhodes N."/>
            <person name="Thang M."/>
            <person name="Chan C."/>
        </authorList>
    </citation>
    <scope>NUCLEOTIDE SEQUENCE</scope>
</reference>
<dbReference type="InterPro" id="IPR001251">
    <property type="entry name" value="CRAL-TRIO_dom"/>
</dbReference>
<feature type="region of interest" description="Disordered" evidence="1">
    <location>
        <begin position="100"/>
        <end position="143"/>
    </location>
</feature>
<feature type="non-terminal residue" evidence="3">
    <location>
        <position position="1"/>
    </location>
</feature>
<name>A0A813ILM2_POLGL</name>
<protein>
    <recommendedName>
        <fullName evidence="2">CRAL-TRIO domain-containing protein</fullName>
    </recommendedName>
</protein>
<proteinExistence type="predicted"/>
<dbReference type="Pfam" id="PF00650">
    <property type="entry name" value="CRAL_TRIO"/>
    <property type="match status" value="1"/>
</dbReference>
<evidence type="ECO:0000256" key="1">
    <source>
        <dbReference type="SAM" id="MobiDB-lite"/>
    </source>
</evidence>
<dbReference type="Gene3D" id="3.40.525.10">
    <property type="entry name" value="CRAL-TRIO lipid binding domain"/>
    <property type="match status" value="1"/>
</dbReference>
<feature type="compositionally biased region" description="Low complexity" evidence="1">
    <location>
        <begin position="116"/>
        <end position="125"/>
    </location>
</feature>
<organism evidence="3 4">
    <name type="scientific">Polarella glacialis</name>
    <name type="common">Dinoflagellate</name>
    <dbReference type="NCBI Taxonomy" id="89957"/>
    <lineage>
        <taxon>Eukaryota</taxon>
        <taxon>Sar</taxon>
        <taxon>Alveolata</taxon>
        <taxon>Dinophyceae</taxon>
        <taxon>Suessiales</taxon>
        <taxon>Suessiaceae</taxon>
        <taxon>Polarella</taxon>
    </lineage>
</organism>